<dbReference type="EMBL" id="CADCWE010000262">
    <property type="protein sequence ID" value="CAA9564652.1"/>
    <property type="molecule type" value="Genomic_DNA"/>
</dbReference>
<feature type="transmembrane region" description="Helical" evidence="1">
    <location>
        <begin position="600"/>
        <end position="621"/>
    </location>
</feature>
<dbReference type="NCBIfam" id="TIGR02226">
    <property type="entry name" value="two_anch"/>
    <property type="match status" value="1"/>
</dbReference>
<dbReference type="Pfam" id="PF07584">
    <property type="entry name" value="BatA"/>
    <property type="match status" value="1"/>
</dbReference>
<keyword evidence="1" id="KW-0812">Transmembrane</keyword>
<proteinExistence type="predicted"/>
<evidence type="ECO:0000313" key="3">
    <source>
        <dbReference type="EMBL" id="CAA9564652.1"/>
    </source>
</evidence>
<dbReference type="InterPro" id="IPR002035">
    <property type="entry name" value="VWF_A"/>
</dbReference>
<feature type="transmembrane region" description="Helical" evidence="1">
    <location>
        <begin position="6"/>
        <end position="24"/>
    </location>
</feature>
<dbReference type="PANTHER" id="PTHR37464">
    <property type="entry name" value="BLL2463 PROTEIN"/>
    <property type="match status" value="1"/>
</dbReference>
<organism evidence="3">
    <name type="scientific">uncultured Thermomicrobiales bacterium</name>
    <dbReference type="NCBI Taxonomy" id="1645740"/>
    <lineage>
        <taxon>Bacteria</taxon>
        <taxon>Pseudomonadati</taxon>
        <taxon>Thermomicrobiota</taxon>
        <taxon>Thermomicrobia</taxon>
        <taxon>Thermomicrobiales</taxon>
        <taxon>environmental samples</taxon>
    </lineage>
</organism>
<gene>
    <name evidence="3" type="ORF">AVDCRST_MAG73-4045</name>
</gene>
<evidence type="ECO:0000259" key="2">
    <source>
        <dbReference type="SMART" id="SM00327"/>
    </source>
</evidence>
<reference evidence="3" key="1">
    <citation type="submission" date="2020-02" db="EMBL/GenBank/DDBJ databases">
        <authorList>
            <person name="Meier V. D."/>
        </authorList>
    </citation>
    <scope>NUCLEOTIDE SEQUENCE</scope>
    <source>
        <strain evidence="3">AVDCRST_MAG73</strain>
    </source>
</reference>
<dbReference type="SUPFAM" id="SSF53300">
    <property type="entry name" value="vWA-like"/>
    <property type="match status" value="1"/>
</dbReference>
<keyword evidence="1" id="KW-0472">Membrane</keyword>
<dbReference type="InterPro" id="IPR036465">
    <property type="entry name" value="vWFA_dom_sf"/>
</dbReference>
<sequence>MGLLTPLALGLAALAVPIVVLYLLKIKRRDRVVPSTLLWDRLARDVEANAPWQRFRPNWLLFLQLLALAALVAALARPFLSVEAALGASTVVVVDVSASMGAVEGDGTRLDAAKGEIRDLIARMPDGGRMLLVAAGAQGRVAQPMTGDRDALRDSLDALNAEAGQAAIADALALAAAAAARLPDGEIVLVSDGDIPASTIADLAAPTRVVAVGGADPLNLGITTMAVRRGVAGAQLFVRVANAGTAEREARITLWSEPEPTPDDPDAADVLVAAQDLTVPAHGDVALTFAELPPDASVLRADLAAGGRDDLTVDDTAWARTRSGDGARVLLVTAGNLFLERGLGLLPDLAVSVAEPGAVASGYDIYVFDGVAPTPGLAAPMLLLNPPVGNGVVEVSGAVETPAITGTAGADPLLGGVDLSQTNLAAAAKLVTPSWATAAVVAGPDPLLLSGTRDGARVAVLAFDLHQSDLPLQTAFPVLLANLTGFLLPETGGATPATVSPGAVVPLRPRAGADTVEVTPPGSDPLRIPAQTELLFADTARPGSYLVRDLAAETPLRAGGFTVNLLDAAESDLHPAPDAAVAGAAARAGTALRSGDARRFLWWPAIALGVAVLALEWWAFYRGRLPGVGRMATMVAFPGRRSRAGRNPSRLPFR</sequence>
<evidence type="ECO:0000256" key="1">
    <source>
        <dbReference type="SAM" id="Phobius"/>
    </source>
</evidence>
<feature type="domain" description="VWFA" evidence="2">
    <location>
        <begin position="87"/>
        <end position="249"/>
    </location>
</feature>
<dbReference type="SMART" id="SM00327">
    <property type="entry name" value="VWA"/>
    <property type="match status" value="1"/>
</dbReference>
<dbReference type="Pfam" id="PF13519">
    <property type="entry name" value="VWA_2"/>
    <property type="match status" value="1"/>
</dbReference>
<feature type="transmembrane region" description="Helical" evidence="1">
    <location>
        <begin position="59"/>
        <end position="80"/>
    </location>
</feature>
<dbReference type="Gene3D" id="3.40.50.410">
    <property type="entry name" value="von Willebrand factor, type A domain"/>
    <property type="match status" value="1"/>
</dbReference>
<keyword evidence="1" id="KW-1133">Transmembrane helix</keyword>
<dbReference type="PANTHER" id="PTHR37464:SF1">
    <property type="entry name" value="BLL2463 PROTEIN"/>
    <property type="match status" value="1"/>
</dbReference>
<dbReference type="AlphaFoldDB" id="A0A6J4UYV9"/>
<name>A0A6J4UYV9_9BACT</name>
<dbReference type="InterPro" id="IPR011933">
    <property type="entry name" value="Double_TM_dom"/>
</dbReference>
<dbReference type="InterPro" id="IPR024163">
    <property type="entry name" value="Aerotolerance_reg_N"/>
</dbReference>
<protein>
    <recommendedName>
        <fullName evidence="2">VWFA domain-containing protein</fullName>
    </recommendedName>
</protein>
<accession>A0A6J4UYV9</accession>